<gene>
    <name evidence="1" type="ORF">RFI_32410</name>
</gene>
<comment type="caution">
    <text evidence="1">The sequence shown here is derived from an EMBL/GenBank/DDBJ whole genome shotgun (WGS) entry which is preliminary data.</text>
</comment>
<protein>
    <submittedName>
        <fullName evidence="1">Uncharacterized protein</fullName>
    </submittedName>
</protein>
<accession>X6LV25</accession>
<keyword evidence="2" id="KW-1185">Reference proteome</keyword>
<name>X6LV25_RETFI</name>
<sequence>MTKLKKKKKKRRKKAETDMKDMIEKEQMFLFKKPVDSLVVFDKLLEIRFKQKCYRVENLDVEKLEVQVAFKRQQQSGSEDEWGIMKIHDQFMQGQ</sequence>
<evidence type="ECO:0000313" key="2">
    <source>
        <dbReference type="Proteomes" id="UP000023152"/>
    </source>
</evidence>
<organism evidence="1 2">
    <name type="scientific">Reticulomyxa filosa</name>
    <dbReference type="NCBI Taxonomy" id="46433"/>
    <lineage>
        <taxon>Eukaryota</taxon>
        <taxon>Sar</taxon>
        <taxon>Rhizaria</taxon>
        <taxon>Retaria</taxon>
        <taxon>Foraminifera</taxon>
        <taxon>Monothalamids</taxon>
        <taxon>Reticulomyxidae</taxon>
        <taxon>Reticulomyxa</taxon>
    </lineage>
</organism>
<dbReference type="AlphaFoldDB" id="X6LV25"/>
<evidence type="ECO:0000313" key="1">
    <source>
        <dbReference type="EMBL" id="ETO04987.1"/>
    </source>
</evidence>
<proteinExistence type="predicted"/>
<reference evidence="1 2" key="1">
    <citation type="journal article" date="2013" name="Curr. Biol.">
        <title>The Genome of the Foraminiferan Reticulomyxa filosa.</title>
        <authorList>
            <person name="Glockner G."/>
            <person name="Hulsmann N."/>
            <person name="Schleicher M."/>
            <person name="Noegel A.A."/>
            <person name="Eichinger L."/>
            <person name="Gallinger C."/>
            <person name="Pawlowski J."/>
            <person name="Sierra R."/>
            <person name="Euteneuer U."/>
            <person name="Pillet L."/>
            <person name="Moustafa A."/>
            <person name="Platzer M."/>
            <person name="Groth M."/>
            <person name="Szafranski K."/>
            <person name="Schliwa M."/>
        </authorList>
    </citation>
    <scope>NUCLEOTIDE SEQUENCE [LARGE SCALE GENOMIC DNA]</scope>
</reference>
<dbReference type="Proteomes" id="UP000023152">
    <property type="component" value="Unassembled WGS sequence"/>
</dbReference>
<dbReference type="EMBL" id="ASPP01028671">
    <property type="protein sequence ID" value="ETO04987.1"/>
    <property type="molecule type" value="Genomic_DNA"/>
</dbReference>